<evidence type="ECO:0000313" key="3">
    <source>
        <dbReference type="Proteomes" id="UP000786811"/>
    </source>
</evidence>
<proteinExistence type="predicted"/>
<gene>
    <name evidence="2" type="ORF">HICCMSTLAB_LOCUS9682</name>
</gene>
<reference evidence="2" key="1">
    <citation type="submission" date="2021-04" db="EMBL/GenBank/DDBJ databases">
        <authorList>
            <person name="Chebbi M.A.C M."/>
        </authorList>
    </citation>
    <scope>NUCLEOTIDE SEQUENCE</scope>
</reference>
<dbReference type="EMBL" id="CAJNRD030001122">
    <property type="protein sequence ID" value="CAG5100609.1"/>
    <property type="molecule type" value="Genomic_DNA"/>
</dbReference>
<evidence type="ECO:0000256" key="1">
    <source>
        <dbReference type="SAM" id="MobiDB-lite"/>
    </source>
</evidence>
<evidence type="ECO:0000313" key="2">
    <source>
        <dbReference type="EMBL" id="CAG5100609.1"/>
    </source>
</evidence>
<keyword evidence="3" id="KW-1185">Reference proteome</keyword>
<organism evidence="2 3">
    <name type="scientific">Cotesia congregata</name>
    <name type="common">Parasitoid wasp</name>
    <name type="synonym">Apanteles congregatus</name>
    <dbReference type="NCBI Taxonomy" id="51543"/>
    <lineage>
        <taxon>Eukaryota</taxon>
        <taxon>Metazoa</taxon>
        <taxon>Ecdysozoa</taxon>
        <taxon>Arthropoda</taxon>
        <taxon>Hexapoda</taxon>
        <taxon>Insecta</taxon>
        <taxon>Pterygota</taxon>
        <taxon>Neoptera</taxon>
        <taxon>Endopterygota</taxon>
        <taxon>Hymenoptera</taxon>
        <taxon>Apocrita</taxon>
        <taxon>Ichneumonoidea</taxon>
        <taxon>Braconidae</taxon>
        <taxon>Microgastrinae</taxon>
        <taxon>Cotesia</taxon>
    </lineage>
</organism>
<feature type="region of interest" description="Disordered" evidence="1">
    <location>
        <begin position="1"/>
        <end position="85"/>
    </location>
</feature>
<feature type="compositionally biased region" description="Acidic residues" evidence="1">
    <location>
        <begin position="1"/>
        <end position="14"/>
    </location>
</feature>
<accession>A0A8J2MPI4</accession>
<protein>
    <submittedName>
        <fullName evidence="2">Uncharacterized protein</fullName>
    </submittedName>
</protein>
<name>A0A8J2MPI4_COTCN</name>
<sequence length="85" mass="9830">MDTGGDADNESVAEDPERSHFWSAKRKERNSPEPTDSQAKKKKDLKPSPPKNMAVQYVHKKEASKWQIVQSRKEKRKQAKEQLPK</sequence>
<comment type="caution">
    <text evidence="2">The sequence shown here is derived from an EMBL/GenBank/DDBJ whole genome shotgun (WGS) entry which is preliminary data.</text>
</comment>
<dbReference type="AlphaFoldDB" id="A0A8J2MPI4"/>
<dbReference type="Proteomes" id="UP000786811">
    <property type="component" value="Unassembled WGS sequence"/>
</dbReference>